<dbReference type="Proteomes" id="UP000293154">
    <property type="component" value="Chromosome"/>
</dbReference>
<dbReference type="RefSeq" id="WP_130590449.1">
    <property type="nucleotide sequence ID" value="NZ_CP034752.1"/>
</dbReference>
<keyword evidence="3" id="KW-1185">Reference proteome</keyword>
<dbReference type="KEGG" id="prag:EKN56_02980"/>
<dbReference type="InterPro" id="IPR014462">
    <property type="entry name" value="Phage_Mu_Gp45"/>
</dbReference>
<organism evidence="2 3">
    <name type="scientific">Limnobaculum zhutongyuii</name>
    <dbReference type="NCBI Taxonomy" id="2498113"/>
    <lineage>
        <taxon>Bacteria</taxon>
        <taxon>Pseudomonadati</taxon>
        <taxon>Pseudomonadota</taxon>
        <taxon>Gammaproteobacteria</taxon>
        <taxon>Enterobacterales</taxon>
        <taxon>Budviciaceae</taxon>
        <taxon>Limnobaculum</taxon>
    </lineage>
</organism>
<gene>
    <name evidence="2" type="ORF">EKN56_02980</name>
</gene>
<dbReference type="InterPro" id="IPR053861">
    <property type="entry name" value="Phage_Mu_Gp45_N"/>
</dbReference>
<dbReference type="PIRSF" id="PIRSF012337">
    <property type="entry name" value="gp45"/>
    <property type="match status" value="1"/>
</dbReference>
<reference evidence="2 3" key="1">
    <citation type="submission" date="2019-03" db="EMBL/GenBank/DDBJ databases">
        <title>Pragia sp. nov. isolated from the gut tract of Carduelis flavirostris.</title>
        <authorList>
            <person name="Ge Y."/>
        </authorList>
    </citation>
    <scope>NUCLEOTIDE SEQUENCE [LARGE SCALE GENOMIC DNA]</scope>
    <source>
        <strain evidence="2 3">CF-458</strain>
    </source>
</reference>
<dbReference type="NCBIfam" id="TIGR01644">
    <property type="entry name" value="phage_P2_V"/>
    <property type="match status" value="1"/>
</dbReference>
<name>A0A411WGS1_9GAMM</name>
<dbReference type="Pfam" id="PF06890">
    <property type="entry name" value="Phage_Mu_Gp45"/>
    <property type="match status" value="1"/>
</dbReference>
<evidence type="ECO:0000313" key="3">
    <source>
        <dbReference type="Proteomes" id="UP000293154"/>
    </source>
</evidence>
<feature type="domain" description="Bacteriophage Mu Gp45 N-terminal" evidence="1">
    <location>
        <begin position="23"/>
        <end position="89"/>
    </location>
</feature>
<dbReference type="AlphaFoldDB" id="A0A411WGS1"/>
<evidence type="ECO:0000259" key="1">
    <source>
        <dbReference type="Pfam" id="PF06890"/>
    </source>
</evidence>
<proteinExistence type="predicted"/>
<evidence type="ECO:0000313" key="2">
    <source>
        <dbReference type="EMBL" id="QBH95458.1"/>
    </source>
</evidence>
<accession>A0A411WGS1</accession>
<dbReference type="EMBL" id="CP034752">
    <property type="protein sequence ID" value="QBH95458.1"/>
    <property type="molecule type" value="Genomic_DNA"/>
</dbReference>
<sequence>MSTLAEISKQVNRQLNGIRQAFRGVLTRVNSTGAAQAVQAEALNGEPLQDVELFQQYGLTSNPPAGTAAIMLPLNGKTSHSIVIATEHGQYRLQGLKSGEVAIYTDEKAKIVLKRGRIIEIDCDIYRVNCLSFEVNASDKADFNTPMLTASEQMTAKAKITGQGGMAISGGNGGVSATIDGTLKATQDIVAGTVSVQKHIHNGDSGGTTSPPKQ</sequence>
<dbReference type="InterPro" id="IPR013046">
    <property type="entry name" value="GpV/Gp45"/>
</dbReference>
<dbReference type="OrthoDB" id="9802994at2"/>
<dbReference type="Gene3D" id="6.20.170.10">
    <property type="match status" value="1"/>
</dbReference>
<protein>
    <submittedName>
        <fullName evidence="2">Phage baseplate assembly protein V</fullName>
    </submittedName>
</protein>